<dbReference type="RefSeq" id="WP_183729505.1">
    <property type="nucleotide sequence ID" value="NZ_JACHID010000002.1"/>
</dbReference>
<keyword evidence="1" id="KW-0133">Cell shape</keyword>
<evidence type="ECO:0000313" key="7">
    <source>
        <dbReference type="Proteomes" id="UP000528322"/>
    </source>
</evidence>
<keyword evidence="7" id="KW-1185">Reference proteome</keyword>
<name>A0A7W7Y362_9BACT</name>
<dbReference type="InterPro" id="IPR015946">
    <property type="entry name" value="KH_dom-like_a/b"/>
</dbReference>
<dbReference type="SMART" id="SM01245">
    <property type="entry name" value="Jag_N"/>
    <property type="match status" value="1"/>
</dbReference>
<evidence type="ECO:0000256" key="1">
    <source>
        <dbReference type="ARBA" id="ARBA00022960"/>
    </source>
</evidence>
<evidence type="ECO:0000256" key="4">
    <source>
        <dbReference type="SAM" id="MobiDB-lite"/>
    </source>
</evidence>
<comment type="caution">
    <text evidence="6">The sequence shown here is derived from an EMBL/GenBank/DDBJ whole genome shotgun (WGS) entry which is preliminary data.</text>
</comment>
<dbReference type="EMBL" id="JACHID010000002">
    <property type="protein sequence ID" value="MBB5021217.1"/>
    <property type="molecule type" value="Genomic_DNA"/>
</dbReference>
<dbReference type="Gene3D" id="3.30.300.20">
    <property type="match status" value="1"/>
</dbReference>
<dbReference type="Proteomes" id="UP000528322">
    <property type="component" value="Unassembled WGS sequence"/>
</dbReference>
<dbReference type="PROSITE" id="PS51061">
    <property type="entry name" value="R3H"/>
    <property type="match status" value="1"/>
</dbReference>
<dbReference type="SUPFAM" id="SSF82708">
    <property type="entry name" value="R3H domain"/>
    <property type="match status" value="1"/>
</dbReference>
<dbReference type="GO" id="GO:0008360">
    <property type="term" value="P:regulation of cell shape"/>
    <property type="evidence" value="ECO:0007669"/>
    <property type="project" value="UniProtKB-KW"/>
</dbReference>
<proteinExistence type="predicted"/>
<feature type="compositionally biased region" description="Low complexity" evidence="4">
    <location>
        <begin position="220"/>
        <end position="231"/>
    </location>
</feature>
<dbReference type="InterPro" id="IPR032782">
    <property type="entry name" value="KhpB_N"/>
</dbReference>
<evidence type="ECO:0000256" key="2">
    <source>
        <dbReference type="ARBA" id="ARBA00023186"/>
    </source>
</evidence>
<accession>A0A7W7Y362</accession>
<keyword evidence="2" id="KW-0143">Chaperone</keyword>
<evidence type="ECO:0000259" key="5">
    <source>
        <dbReference type="PROSITE" id="PS51061"/>
    </source>
</evidence>
<dbReference type="Gene3D" id="3.30.30.80">
    <property type="entry name" value="probable RNA-binding protein from clostridium symbiosum atcc 14940"/>
    <property type="match status" value="1"/>
</dbReference>
<dbReference type="SMART" id="SM00393">
    <property type="entry name" value="R3H"/>
    <property type="match status" value="1"/>
</dbReference>
<dbReference type="NCBIfam" id="NF041568">
    <property type="entry name" value="Jag_EloR"/>
    <property type="match status" value="1"/>
</dbReference>
<dbReference type="InterPro" id="IPR001374">
    <property type="entry name" value="R3H_dom"/>
</dbReference>
<dbReference type="AlphaFoldDB" id="A0A7W7Y362"/>
<dbReference type="Gene3D" id="3.30.1370.50">
    <property type="entry name" value="R3H-like domain"/>
    <property type="match status" value="1"/>
</dbReference>
<evidence type="ECO:0000256" key="3">
    <source>
        <dbReference type="ARBA" id="ARBA00023316"/>
    </source>
</evidence>
<dbReference type="InterPro" id="IPR036867">
    <property type="entry name" value="R3H_dom_sf"/>
</dbReference>
<organism evidence="6 7">
    <name type="scientific">Desulfurispira natronophila</name>
    <dbReference type="NCBI Taxonomy" id="682562"/>
    <lineage>
        <taxon>Bacteria</taxon>
        <taxon>Pseudomonadati</taxon>
        <taxon>Chrysiogenota</taxon>
        <taxon>Chrysiogenia</taxon>
        <taxon>Chrysiogenales</taxon>
        <taxon>Chrysiogenaceae</taxon>
        <taxon>Desulfurispira</taxon>
    </lineage>
</organism>
<reference evidence="6 7" key="1">
    <citation type="submission" date="2020-08" db="EMBL/GenBank/DDBJ databases">
        <title>Genomic Encyclopedia of Type Strains, Phase IV (KMG-IV): sequencing the most valuable type-strain genomes for metagenomic binning, comparative biology and taxonomic classification.</title>
        <authorList>
            <person name="Goeker M."/>
        </authorList>
    </citation>
    <scope>NUCLEOTIDE SEQUENCE [LARGE SCALE GENOMIC DNA]</scope>
    <source>
        <strain evidence="6 7">DSM 22071</strain>
    </source>
</reference>
<feature type="region of interest" description="Disordered" evidence="4">
    <location>
        <begin position="211"/>
        <end position="231"/>
    </location>
</feature>
<dbReference type="GO" id="GO:0071555">
    <property type="term" value="P:cell wall organization"/>
    <property type="evidence" value="ECO:0007669"/>
    <property type="project" value="UniProtKB-KW"/>
</dbReference>
<feature type="domain" description="R3H" evidence="5">
    <location>
        <begin position="146"/>
        <end position="212"/>
    </location>
</feature>
<keyword evidence="3" id="KW-0961">Cell wall biogenesis/degradation</keyword>
<dbReference type="InterPro" id="IPR039247">
    <property type="entry name" value="KhpB"/>
</dbReference>
<sequence>MKVVEIEGKSVNEAIEEALEQLGNGITRDQVSIEVLEEGTRGLFGLLGTKPTRVRVSYAPEQRKLEETQKHLEFMLEKMGIEVRSIERQEQEDGSWLFHIQSADDSSLRHHSGEPLEAIAFILSRMVNQSSSEHLRIALDSNNFLRESELAIREEALDLAQSAIENGRSMAMRNMNSRERKIVHMAIQDLDSVKTVSSGEGYRRRVIIIPDGAERRSGNGRRQNNNSGRRK</sequence>
<evidence type="ECO:0000313" key="6">
    <source>
        <dbReference type="EMBL" id="MBB5021217.1"/>
    </source>
</evidence>
<dbReference type="Pfam" id="PF14804">
    <property type="entry name" value="Jag_N"/>
    <property type="match status" value="1"/>
</dbReference>
<gene>
    <name evidence="6" type="ORF">HNR37_000523</name>
</gene>
<dbReference type="PANTHER" id="PTHR35800">
    <property type="entry name" value="PROTEIN JAG"/>
    <property type="match status" value="1"/>
</dbReference>
<dbReference type="PANTHER" id="PTHR35800:SF1">
    <property type="entry name" value="RNA-BINDING PROTEIN KHPB"/>
    <property type="match status" value="1"/>
</dbReference>
<dbReference type="Pfam" id="PF01424">
    <property type="entry name" value="R3H"/>
    <property type="match status" value="1"/>
</dbReference>
<protein>
    <submittedName>
        <fullName evidence="6">SpoIIIJ-associated protein</fullName>
    </submittedName>
</protein>
<dbReference type="InterPro" id="IPR038247">
    <property type="entry name" value="Jag_N_dom_sf"/>
</dbReference>
<dbReference type="GO" id="GO:0003723">
    <property type="term" value="F:RNA binding"/>
    <property type="evidence" value="ECO:0007669"/>
    <property type="project" value="InterPro"/>
</dbReference>